<accession>A0A181CAV1</accession>
<dbReference type="Pfam" id="PF00034">
    <property type="entry name" value="Cytochrom_C"/>
    <property type="match status" value="1"/>
</dbReference>
<dbReference type="GeneID" id="85022166"/>
<dbReference type="RefSeq" id="WP_007400575.1">
    <property type="nucleotide sequence ID" value="NZ_CALMTF010000112.1"/>
</dbReference>
<dbReference type="InterPro" id="IPR009056">
    <property type="entry name" value="Cyt_c-like_dom"/>
</dbReference>
<sequence length="169" mass="17740">MDSVRLNQLGAACLIAVLAVGASWGIAHTAVPEPLPARPGVAIPRPPAARQGPSIDELVARASVDRGHGIAERQCAMCHSMAPGGPAIIGPDLYGVVGTHVGDIPGYEFSDALKAHRDETWTSTTLSAWLKGPAEYAPGTKMSFPGIESDTDRADVIAYLRSLHPEKPE</sequence>
<evidence type="ECO:0000313" key="2">
    <source>
        <dbReference type="Proteomes" id="UP000502533"/>
    </source>
</evidence>
<gene>
    <name evidence="1" type="ORF">GWK63_08365</name>
</gene>
<evidence type="ECO:0000313" key="1">
    <source>
        <dbReference type="EMBL" id="QIP35470.1"/>
    </source>
</evidence>
<dbReference type="InterPro" id="IPR002327">
    <property type="entry name" value="Cyt_c_1A/1B"/>
</dbReference>
<name>A0A181CAV1_9PROT</name>
<dbReference type="PRINTS" id="PR00604">
    <property type="entry name" value="CYTCHRMECIAB"/>
</dbReference>
<dbReference type="InterPro" id="IPR036909">
    <property type="entry name" value="Cyt_c-like_dom_sf"/>
</dbReference>
<organism evidence="1 2">
    <name type="scientific">Komagataeibacter rhaeticus</name>
    <dbReference type="NCBI Taxonomy" id="215221"/>
    <lineage>
        <taxon>Bacteria</taxon>
        <taxon>Pseudomonadati</taxon>
        <taxon>Pseudomonadota</taxon>
        <taxon>Alphaproteobacteria</taxon>
        <taxon>Acetobacterales</taxon>
        <taxon>Acetobacteraceae</taxon>
        <taxon>Komagataeibacter</taxon>
    </lineage>
</organism>
<dbReference type="AlphaFoldDB" id="A0A181CAV1"/>
<reference evidence="1 2" key="1">
    <citation type="submission" date="2020-03" db="EMBL/GenBank/DDBJ databases">
        <title>Isolation of cellulose-producing strains, genome characterization and application of the synthesized cellulose films as an economical and sustainable material for piezoelectric sensor construction.</title>
        <authorList>
            <person name="Mangayil R.K."/>
        </authorList>
    </citation>
    <scope>NUCLEOTIDE SEQUENCE [LARGE SCALE GENOMIC DNA]</scope>
    <source>
        <strain evidence="1 2">ENS 9a1a</strain>
    </source>
</reference>
<keyword evidence="2" id="KW-1185">Reference proteome</keyword>
<dbReference type="Proteomes" id="UP000502533">
    <property type="component" value="Chromosome"/>
</dbReference>
<proteinExistence type="predicted"/>
<dbReference type="KEGG" id="kre:GWK63_08365"/>
<dbReference type="Gene3D" id="1.10.760.10">
    <property type="entry name" value="Cytochrome c-like domain"/>
    <property type="match status" value="1"/>
</dbReference>
<dbReference type="SUPFAM" id="SSF46626">
    <property type="entry name" value="Cytochrome c"/>
    <property type="match status" value="1"/>
</dbReference>
<protein>
    <submittedName>
        <fullName evidence="1">C-type cytochrome</fullName>
    </submittedName>
</protein>
<dbReference type="GO" id="GO:0020037">
    <property type="term" value="F:heme binding"/>
    <property type="evidence" value="ECO:0007669"/>
    <property type="project" value="InterPro"/>
</dbReference>
<dbReference type="PROSITE" id="PS51007">
    <property type="entry name" value="CYTC"/>
    <property type="match status" value="1"/>
</dbReference>
<dbReference type="EMBL" id="CP050139">
    <property type="protein sequence ID" value="QIP35470.1"/>
    <property type="molecule type" value="Genomic_DNA"/>
</dbReference>
<dbReference type="GO" id="GO:0009055">
    <property type="term" value="F:electron transfer activity"/>
    <property type="evidence" value="ECO:0007669"/>
    <property type="project" value="InterPro"/>
</dbReference>
<dbReference type="PANTHER" id="PTHR11961">
    <property type="entry name" value="CYTOCHROME C"/>
    <property type="match status" value="1"/>
</dbReference>